<reference evidence="11" key="1">
    <citation type="journal article" date="2002" name="Science">
        <title>The draft genome of Ciona intestinalis: insights into chordate and vertebrate origins.</title>
        <authorList>
            <person name="Dehal P."/>
            <person name="Satou Y."/>
            <person name="Campbell R.K."/>
            <person name="Chapman J."/>
            <person name="Degnan B."/>
            <person name="De Tomaso A."/>
            <person name="Davidson B."/>
            <person name="Di Gregorio A."/>
            <person name="Gelpke M."/>
            <person name="Goodstein D.M."/>
            <person name="Harafuji N."/>
            <person name="Hastings K.E."/>
            <person name="Ho I."/>
            <person name="Hotta K."/>
            <person name="Huang W."/>
            <person name="Kawashima T."/>
            <person name="Lemaire P."/>
            <person name="Martinez D."/>
            <person name="Meinertzhagen I.A."/>
            <person name="Necula S."/>
            <person name="Nonaka M."/>
            <person name="Putnam N."/>
            <person name="Rash S."/>
            <person name="Saiga H."/>
            <person name="Satake M."/>
            <person name="Terry A."/>
            <person name="Yamada L."/>
            <person name="Wang H.G."/>
            <person name="Awazu S."/>
            <person name="Azumi K."/>
            <person name="Boore J."/>
            <person name="Branno M."/>
            <person name="Chin-Bow S."/>
            <person name="DeSantis R."/>
            <person name="Doyle S."/>
            <person name="Francino P."/>
            <person name="Keys D.N."/>
            <person name="Haga S."/>
            <person name="Hayashi H."/>
            <person name="Hino K."/>
            <person name="Imai K.S."/>
            <person name="Inaba K."/>
            <person name="Kano S."/>
            <person name="Kobayashi K."/>
            <person name="Kobayashi M."/>
            <person name="Lee B.I."/>
            <person name="Makabe K.W."/>
            <person name="Manohar C."/>
            <person name="Matassi G."/>
            <person name="Medina M."/>
            <person name="Mochizuki Y."/>
            <person name="Mount S."/>
            <person name="Morishita T."/>
            <person name="Miura S."/>
            <person name="Nakayama A."/>
            <person name="Nishizaka S."/>
            <person name="Nomoto H."/>
            <person name="Ohta F."/>
            <person name="Oishi K."/>
            <person name="Rigoutsos I."/>
            <person name="Sano M."/>
            <person name="Sasaki A."/>
            <person name="Sasakura Y."/>
            <person name="Shoguchi E."/>
            <person name="Shin-i T."/>
            <person name="Spagnuolo A."/>
            <person name="Stainier D."/>
            <person name="Suzuki M.M."/>
            <person name="Tassy O."/>
            <person name="Takatori N."/>
            <person name="Tokuoka M."/>
            <person name="Yagi K."/>
            <person name="Yoshizaki F."/>
            <person name="Wada S."/>
            <person name="Zhang C."/>
            <person name="Hyatt P.D."/>
            <person name="Larimer F."/>
            <person name="Detter C."/>
            <person name="Doggett N."/>
            <person name="Glavina T."/>
            <person name="Hawkins T."/>
            <person name="Richardson P."/>
            <person name="Lucas S."/>
            <person name="Kohara Y."/>
            <person name="Levine M."/>
            <person name="Satoh N."/>
            <person name="Rokhsar D.S."/>
        </authorList>
    </citation>
    <scope>NUCLEOTIDE SEQUENCE [LARGE SCALE GENOMIC DNA]</scope>
</reference>
<dbReference type="GO" id="GO:0005886">
    <property type="term" value="C:plasma membrane"/>
    <property type="evidence" value="ECO:0000318"/>
    <property type="project" value="GO_Central"/>
</dbReference>
<dbReference type="GeneID" id="100182483"/>
<feature type="transmembrane region" description="Helical" evidence="8">
    <location>
        <begin position="57"/>
        <end position="81"/>
    </location>
</feature>
<dbReference type="GO" id="GO:0008020">
    <property type="term" value="F:G protein-coupled photoreceptor activity"/>
    <property type="evidence" value="ECO:0000318"/>
    <property type="project" value="GO_Central"/>
</dbReference>
<organism evidence="10 11">
    <name type="scientific">Ciona intestinalis</name>
    <name type="common">Transparent sea squirt</name>
    <name type="synonym">Ascidia intestinalis</name>
    <dbReference type="NCBI Taxonomy" id="7719"/>
    <lineage>
        <taxon>Eukaryota</taxon>
        <taxon>Metazoa</taxon>
        <taxon>Chordata</taxon>
        <taxon>Tunicata</taxon>
        <taxon>Ascidiacea</taxon>
        <taxon>Phlebobranchia</taxon>
        <taxon>Cionidae</taxon>
        <taxon>Ciona</taxon>
    </lineage>
</organism>
<proteinExistence type="predicted"/>
<evidence type="ECO:0000313" key="10">
    <source>
        <dbReference type="Ensembl" id="ENSCINP00000031468.1"/>
    </source>
</evidence>
<evidence type="ECO:0000259" key="9">
    <source>
        <dbReference type="PROSITE" id="PS50262"/>
    </source>
</evidence>
<dbReference type="GO" id="GO:0071482">
    <property type="term" value="P:cellular response to light stimulus"/>
    <property type="evidence" value="ECO:0000318"/>
    <property type="project" value="GO_Central"/>
</dbReference>
<keyword evidence="5 8" id="KW-0472">Membrane</keyword>
<dbReference type="GO" id="GO:0007186">
    <property type="term" value="P:G protein-coupled receptor signaling pathway"/>
    <property type="evidence" value="ECO:0000318"/>
    <property type="project" value="GO_Central"/>
</dbReference>
<evidence type="ECO:0000256" key="3">
    <source>
        <dbReference type="ARBA" id="ARBA00022989"/>
    </source>
</evidence>
<dbReference type="PANTHER" id="PTHR24240">
    <property type="entry name" value="OPSIN"/>
    <property type="match status" value="1"/>
</dbReference>
<keyword evidence="7" id="KW-0807">Transducer</keyword>
<keyword evidence="3 8" id="KW-1133">Transmembrane helix</keyword>
<accession>A0A1W2W6M0</accession>
<dbReference type="InterPro" id="IPR017452">
    <property type="entry name" value="GPCR_Rhodpsn_7TM"/>
</dbReference>
<reference evidence="10" key="3">
    <citation type="submission" date="2025-08" db="UniProtKB">
        <authorList>
            <consortium name="Ensembl"/>
        </authorList>
    </citation>
    <scope>IDENTIFICATION</scope>
</reference>
<feature type="transmembrane region" description="Helical" evidence="8">
    <location>
        <begin position="93"/>
        <end position="115"/>
    </location>
</feature>
<dbReference type="Proteomes" id="UP000008144">
    <property type="component" value="Chromosome 9"/>
</dbReference>
<dbReference type="AlphaFoldDB" id="H2XP85"/>
<evidence type="ECO:0000256" key="5">
    <source>
        <dbReference type="ARBA" id="ARBA00023136"/>
    </source>
</evidence>
<dbReference type="OMA" id="ILMDWPL"/>
<comment type="subcellular location">
    <subcellularLocation>
        <location evidence="1">Membrane</location>
        <topology evidence="1">Multi-pass membrane protein</topology>
    </subcellularLocation>
</comment>
<dbReference type="PRINTS" id="PR00237">
    <property type="entry name" value="GPCRRHODOPSN"/>
</dbReference>
<dbReference type="EMBL" id="EAAA01002838">
    <property type="status" value="NOT_ANNOTATED_CDS"/>
    <property type="molecule type" value="Genomic_DNA"/>
</dbReference>
<feature type="transmembrane region" description="Helical" evidence="8">
    <location>
        <begin position="201"/>
        <end position="222"/>
    </location>
</feature>
<keyword evidence="4" id="KW-0297">G-protein coupled receptor</keyword>
<name>H2XP85_CIOIN</name>
<evidence type="ECO:0000256" key="1">
    <source>
        <dbReference type="ARBA" id="ARBA00004141"/>
    </source>
</evidence>
<evidence type="ECO:0000256" key="4">
    <source>
        <dbReference type="ARBA" id="ARBA00023040"/>
    </source>
</evidence>
<feature type="transmembrane region" description="Helical" evidence="8">
    <location>
        <begin position="136"/>
        <end position="160"/>
    </location>
</feature>
<feature type="domain" description="G-protein coupled receptors family 1 profile" evidence="9">
    <location>
        <begin position="35"/>
        <end position="380"/>
    </location>
</feature>
<dbReference type="PROSITE" id="PS50262">
    <property type="entry name" value="G_PROTEIN_RECEP_F1_2"/>
    <property type="match status" value="1"/>
</dbReference>
<reference evidence="10" key="4">
    <citation type="submission" date="2025-09" db="UniProtKB">
        <authorList>
            <consortium name="Ensembl"/>
        </authorList>
    </citation>
    <scope>IDENTIFICATION</scope>
</reference>
<keyword evidence="6" id="KW-0675">Receptor</keyword>
<dbReference type="STRING" id="7719.ENSCINP00000031468"/>
<dbReference type="SUPFAM" id="SSF81321">
    <property type="entry name" value="Family A G protein-coupled receptor-like"/>
    <property type="match status" value="1"/>
</dbReference>
<dbReference type="Gene3D" id="1.20.1070.10">
    <property type="entry name" value="Rhodopsin 7-helix transmembrane proteins"/>
    <property type="match status" value="1"/>
</dbReference>
<dbReference type="Pfam" id="PF00001">
    <property type="entry name" value="7tm_1"/>
    <property type="match status" value="1"/>
</dbReference>
<feature type="transmembrane region" description="Helical" evidence="8">
    <location>
        <begin position="330"/>
        <end position="351"/>
    </location>
</feature>
<accession>H2XP85</accession>
<dbReference type="HOGENOM" id="CLU_009579_3_10_1"/>
<dbReference type="CDD" id="cd00637">
    <property type="entry name" value="7tm_classA_rhodopsin-like"/>
    <property type="match status" value="1"/>
</dbReference>
<dbReference type="GeneTree" id="ENSGT00940000166955"/>
<gene>
    <name evidence="10" type="primary">LOC100182483</name>
</gene>
<keyword evidence="2 8" id="KW-0812">Transmembrane</keyword>
<sequence>MNVTENLQDFTEEAKSFRYIGIAIGFTDIILGTGGNLLTIIAVGTNREMRRNSFNMLIVNLAIIDLLTALVMMPFNVMGYILMDWPLGTTTCILQAFFYFSCGYTSVVCLISITVNRLIGIVFPSRYTSIFTDQRVRYVIFTCWIFAPAFLMPFLIASLLRHYNKQPLITGWNKKQFLCTFVNLGQPGLADWANYMKAIRAIFQFMPTVIMVISYAIMVYYVKKSNKRFEALKHPGYNEYRRKMLSKDSRQNSENVIQVRHADDVSGDVTKENDDKSNISPLSRSGSMLSRISTMVWRNESNISRTPSQALRKVNRSHSQQERHIQEKHLAYLSIIICVTFNLLFLPSLVVSYIGSKDPRPNMVASNVTWFNSCVNPIIYVIMHKGMRREYKKLIRKIFLSVRDRFVKKSPTVLTTRV</sequence>
<dbReference type="OrthoDB" id="6117944at2759"/>
<dbReference type="RefSeq" id="XP_002120182.3">
    <property type="nucleotide sequence ID" value="XM_002120146.5"/>
</dbReference>
<dbReference type="Ensembl" id="ENSCINT00000035526.1">
    <property type="protein sequence ID" value="ENSCINP00000031468.1"/>
    <property type="gene ID" value="ENSCING00000022287.1"/>
</dbReference>
<evidence type="ECO:0000256" key="6">
    <source>
        <dbReference type="ARBA" id="ARBA00023170"/>
    </source>
</evidence>
<evidence type="ECO:0000256" key="2">
    <source>
        <dbReference type="ARBA" id="ARBA00022692"/>
    </source>
</evidence>
<keyword evidence="11" id="KW-1185">Reference proteome</keyword>
<dbReference type="SMART" id="SM01381">
    <property type="entry name" value="7TM_GPCR_Srsx"/>
    <property type="match status" value="1"/>
</dbReference>
<dbReference type="GO" id="GO:0007602">
    <property type="term" value="P:phototransduction"/>
    <property type="evidence" value="ECO:0000318"/>
    <property type="project" value="GO_Central"/>
</dbReference>
<feature type="transmembrane region" description="Helical" evidence="8">
    <location>
        <begin position="363"/>
        <end position="383"/>
    </location>
</feature>
<protein>
    <submittedName>
        <fullName evidence="10">G-protein coupled receptor 84-like</fullName>
    </submittedName>
</protein>
<evidence type="ECO:0000313" key="11">
    <source>
        <dbReference type="Proteomes" id="UP000008144"/>
    </source>
</evidence>
<reference evidence="10" key="2">
    <citation type="journal article" date="2008" name="Genome Biol.">
        <title>Improved genome assembly and evidence-based global gene model set for the chordate Ciona intestinalis: new insight into intron and operon populations.</title>
        <authorList>
            <person name="Satou Y."/>
            <person name="Mineta K."/>
            <person name="Ogasawara M."/>
            <person name="Sasakura Y."/>
            <person name="Shoguchi E."/>
            <person name="Ueno K."/>
            <person name="Yamada L."/>
            <person name="Matsumoto J."/>
            <person name="Wasserscheid J."/>
            <person name="Dewar K."/>
            <person name="Wiley G.B."/>
            <person name="Macmil S.L."/>
            <person name="Roe B.A."/>
            <person name="Zeller R.W."/>
            <person name="Hastings K.E."/>
            <person name="Lemaire P."/>
            <person name="Lindquist E."/>
            <person name="Endo T."/>
            <person name="Hotta K."/>
            <person name="Inaba K."/>
        </authorList>
    </citation>
    <scope>NUCLEOTIDE SEQUENCE [LARGE SCALE GENOMIC DNA]</scope>
    <source>
        <strain evidence="10">wild type</strain>
    </source>
</reference>
<dbReference type="KEGG" id="cin:100182483"/>
<dbReference type="InParanoid" id="H2XP85"/>
<dbReference type="InterPro" id="IPR000276">
    <property type="entry name" value="GPCR_Rhodpsn"/>
</dbReference>
<evidence type="ECO:0000256" key="8">
    <source>
        <dbReference type="SAM" id="Phobius"/>
    </source>
</evidence>
<dbReference type="InterPro" id="IPR050125">
    <property type="entry name" value="GPCR_opsins"/>
</dbReference>
<evidence type="ECO:0000256" key="7">
    <source>
        <dbReference type="ARBA" id="ARBA00023224"/>
    </source>
</evidence>
<feature type="transmembrane region" description="Helical" evidence="8">
    <location>
        <begin position="20"/>
        <end position="45"/>
    </location>
</feature>